<organism evidence="1 2">
    <name type="scientific">Stenomitos frigidus AS-A4</name>
    <dbReference type="NCBI Taxonomy" id="2933935"/>
    <lineage>
        <taxon>Bacteria</taxon>
        <taxon>Bacillati</taxon>
        <taxon>Cyanobacteriota</taxon>
        <taxon>Cyanophyceae</taxon>
        <taxon>Leptolyngbyales</taxon>
        <taxon>Leptolyngbyaceae</taxon>
        <taxon>Stenomitos</taxon>
    </lineage>
</organism>
<keyword evidence="2" id="KW-1185">Reference proteome</keyword>
<dbReference type="Proteomes" id="UP001476950">
    <property type="component" value="Unassembled WGS sequence"/>
</dbReference>
<proteinExistence type="predicted"/>
<dbReference type="EMBL" id="JAMPLM010000015">
    <property type="protein sequence ID" value="MEP1060174.1"/>
    <property type="molecule type" value="Genomic_DNA"/>
</dbReference>
<gene>
    <name evidence="1" type="ORF">NDI38_17200</name>
</gene>
<sequence length="131" mass="15356">MALQELRKSEMMAHLLDALEKGTDIGHYGRLTFAMVAHHFLEEAELIEWLQKDKDISEAEAKALVLQVEGKDYNPPKRDRILEWQQQQDFPICPNPDDPDTCNVYRELKFPDHVYEHISNYYEHKAEQTAS</sequence>
<reference evidence="1 2" key="1">
    <citation type="submission" date="2022-04" db="EMBL/GenBank/DDBJ databases">
        <title>Positive selection, recombination, and allopatry shape intraspecific diversity of widespread and dominant cyanobacteria.</title>
        <authorList>
            <person name="Wei J."/>
            <person name="Shu W."/>
            <person name="Hu C."/>
        </authorList>
    </citation>
    <scope>NUCLEOTIDE SEQUENCE [LARGE SCALE GENOMIC DNA]</scope>
    <source>
        <strain evidence="1 2">AS-A4</strain>
    </source>
</reference>
<name>A0ABV0KLT2_9CYAN</name>
<evidence type="ECO:0000313" key="1">
    <source>
        <dbReference type="EMBL" id="MEP1060174.1"/>
    </source>
</evidence>
<accession>A0ABV0KLT2</accession>
<protein>
    <submittedName>
        <fullName evidence="1">Uncharacterized protein</fullName>
    </submittedName>
</protein>
<evidence type="ECO:0000313" key="2">
    <source>
        <dbReference type="Proteomes" id="UP001476950"/>
    </source>
</evidence>
<dbReference type="RefSeq" id="WP_190449349.1">
    <property type="nucleotide sequence ID" value="NZ_JAMPLM010000015.1"/>
</dbReference>
<comment type="caution">
    <text evidence="1">The sequence shown here is derived from an EMBL/GenBank/DDBJ whole genome shotgun (WGS) entry which is preliminary data.</text>
</comment>